<evidence type="ECO:0000256" key="6">
    <source>
        <dbReference type="RuleBase" id="RU362125"/>
    </source>
</evidence>
<evidence type="ECO:0000256" key="2">
    <source>
        <dbReference type="ARBA" id="ARBA00009347"/>
    </source>
</evidence>
<evidence type="ECO:0000259" key="8">
    <source>
        <dbReference type="Pfam" id="PF02770"/>
    </source>
</evidence>
<name>A0A9X3MM64_9ACTN</name>
<dbReference type="AlphaFoldDB" id="A0A9X3MM64"/>
<dbReference type="InterPro" id="IPR009075">
    <property type="entry name" value="AcylCo_DH/oxidase_C"/>
</dbReference>
<dbReference type="PANTHER" id="PTHR43292:SF3">
    <property type="entry name" value="ACYL-COA DEHYDROGENASE FADE29"/>
    <property type="match status" value="1"/>
</dbReference>
<evidence type="ECO:0000256" key="4">
    <source>
        <dbReference type="ARBA" id="ARBA00022827"/>
    </source>
</evidence>
<dbReference type="InterPro" id="IPR046373">
    <property type="entry name" value="Acyl-CoA_Oxase/DH_mid-dom_sf"/>
</dbReference>
<gene>
    <name evidence="10" type="ORF">OM076_00200</name>
</gene>
<keyword evidence="11" id="KW-1185">Reference proteome</keyword>
<feature type="domain" description="Acyl-CoA oxidase/dehydrogenase middle" evidence="8">
    <location>
        <begin position="124"/>
        <end position="218"/>
    </location>
</feature>
<dbReference type="GO" id="GO:0050660">
    <property type="term" value="F:flavin adenine dinucleotide binding"/>
    <property type="evidence" value="ECO:0007669"/>
    <property type="project" value="InterPro"/>
</dbReference>
<dbReference type="Pfam" id="PF02771">
    <property type="entry name" value="Acyl-CoA_dh_N"/>
    <property type="match status" value="1"/>
</dbReference>
<sequence>MQLRATDQERALQDEVRSFLAQAPQVGAALPRALDDRMTVLREWQAACYTAGFVGRAWPGEFGGGGRPPVEQIVVDQELAAAGAPEFVNVVGLDVLGPSLLRFGNDEQRRRYIPSILSAEEIWCQGFSEPEAGSDLASLRTRATEQDDHFVLSGSKTWVSWGQYARWCGVLARTETDGPKHKGISMLIVDMRSAGVDVRPMTQITGHAEFCELFLDDVIVPKENLLSRRGDGWKIAMHTLGHERGTAALPRQVKLRTWLDRAVQDAAAKGRLDDPLVQVQLAQALIGVEVLRHHAYRTVGEFLNGGAVGPDSSSVKLLMAEAEQRLAASAFEILGPEDEFWTETYLYSRAASVYGGTQQIQRNIIADRILALPQE</sequence>
<dbReference type="Gene3D" id="2.40.110.10">
    <property type="entry name" value="Butyryl-CoA Dehydrogenase, subunit A, domain 2"/>
    <property type="match status" value="1"/>
</dbReference>
<dbReference type="Pfam" id="PF00441">
    <property type="entry name" value="Acyl-CoA_dh_1"/>
    <property type="match status" value="1"/>
</dbReference>
<evidence type="ECO:0000259" key="9">
    <source>
        <dbReference type="Pfam" id="PF02771"/>
    </source>
</evidence>
<evidence type="ECO:0000313" key="10">
    <source>
        <dbReference type="EMBL" id="MDA0158667.1"/>
    </source>
</evidence>
<proteinExistence type="inferred from homology"/>
<dbReference type="InterPro" id="IPR009100">
    <property type="entry name" value="AcylCoA_DH/oxidase_NM_dom_sf"/>
</dbReference>
<evidence type="ECO:0000256" key="1">
    <source>
        <dbReference type="ARBA" id="ARBA00001974"/>
    </source>
</evidence>
<feature type="domain" description="Acyl-CoA dehydrogenase/oxidase C-terminal" evidence="7">
    <location>
        <begin position="230"/>
        <end position="370"/>
    </location>
</feature>
<dbReference type="Gene3D" id="1.20.140.10">
    <property type="entry name" value="Butyryl-CoA Dehydrogenase, subunit A, domain 3"/>
    <property type="match status" value="1"/>
</dbReference>
<comment type="cofactor">
    <cofactor evidence="1 6">
        <name>FAD</name>
        <dbReference type="ChEBI" id="CHEBI:57692"/>
    </cofactor>
</comment>
<accession>A0A9X3MM64</accession>
<reference evidence="10" key="1">
    <citation type="submission" date="2022-10" db="EMBL/GenBank/DDBJ databases">
        <title>The WGS of Solirubrobacter ginsenosidimutans DSM 21036.</title>
        <authorList>
            <person name="Jiang Z."/>
        </authorList>
    </citation>
    <scope>NUCLEOTIDE SEQUENCE</scope>
    <source>
        <strain evidence="10">DSM 21036</strain>
    </source>
</reference>
<dbReference type="InterPro" id="IPR036250">
    <property type="entry name" value="AcylCo_DH-like_C"/>
</dbReference>
<dbReference type="GO" id="GO:0016627">
    <property type="term" value="F:oxidoreductase activity, acting on the CH-CH group of donors"/>
    <property type="evidence" value="ECO:0007669"/>
    <property type="project" value="InterPro"/>
</dbReference>
<evidence type="ECO:0000313" key="11">
    <source>
        <dbReference type="Proteomes" id="UP001149140"/>
    </source>
</evidence>
<dbReference type="InterPro" id="IPR013786">
    <property type="entry name" value="AcylCoA_DH/ox_N"/>
</dbReference>
<dbReference type="EMBL" id="JAPDOD010000001">
    <property type="protein sequence ID" value="MDA0158667.1"/>
    <property type="molecule type" value="Genomic_DNA"/>
</dbReference>
<dbReference type="FunFam" id="2.40.110.10:FF:000011">
    <property type="entry name" value="Acyl-CoA dehydrogenase FadE34"/>
    <property type="match status" value="1"/>
</dbReference>
<dbReference type="RefSeq" id="WP_270037258.1">
    <property type="nucleotide sequence ID" value="NZ_JAPDOD010000001.1"/>
</dbReference>
<dbReference type="SUPFAM" id="SSF56645">
    <property type="entry name" value="Acyl-CoA dehydrogenase NM domain-like"/>
    <property type="match status" value="1"/>
</dbReference>
<protein>
    <submittedName>
        <fullName evidence="10">Acyl-CoA dehydrogenase family protein</fullName>
    </submittedName>
</protein>
<dbReference type="InterPro" id="IPR006091">
    <property type="entry name" value="Acyl-CoA_Oxase/DH_mid-dom"/>
</dbReference>
<evidence type="ECO:0000256" key="5">
    <source>
        <dbReference type="ARBA" id="ARBA00023002"/>
    </source>
</evidence>
<comment type="caution">
    <text evidence="10">The sequence shown here is derived from an EMBL/GenBank/DDBJ whole genome shotgun (WGS) entry which is preliminary data.</text>
</comment>
<keyword evidence="3 6" id="KW-0285">Flavoprotein</keyword>
<dbReference type="PANTHER" id="PTHR43292">
    <property type="entry name" value="ACYL-COA DEHYDROGENASE"/>
    <property type="match status" value="1"/>
</dbReference>
<dbReference type="SUPFAM" id="SSF47203">
    <property type="entry name" value="Acyl-CoA dehydrogenase C-terminal domain-like"/>
    <property type="match status" value="1"/>
</dbReference>
<keyword evidence="5 6" id="KW-0560">Oxidoreductase</keyword>
<keyword evidence="4 6" id="KW-0274">FAD</keyword>
<feature type="domain" description="Acyl-CoA dehydrogenase/oxidase N-terminal" evidence="9">
    <location>
        <begin position="6"/>
        <end position="120"/>
    </location>
</feature>
<organism evidence="10 11">
    <name type="scientific">Solirubrobacter ginsenosidimutans</name>
    <dbReference type="NCBI Taxonomy" id="490573"/>
    <lineage>
        <taxon>Bacteria</taxon>
        <taxon>Bacillati</taxon>
        <taxon>Actinomycetota</taxon>
        <taxon>Thermoleophilia</taxon>
        <taxon>Solirubrobacterales</taxon>
        <taxon>Solirubrobacteraceae</taxon>
        <taxon>Solirubrobacter</taxon>
    </lineage>
</organism>
<comment type="similarity">
    <text evidence="2 6">Belongs to the acyl-CoA dehydrogenase family.</text>
</comment>
<dbReference type="InterPro" id="IPR037069">
    <property type="entry name" value="AcylCoA_DH/ox_N_sf"/>
</dbReference>
<evidence type="ECO:0000259" key="7">
    <source>
        <dbReference type="Pfam" id="PF00441"/>
    </source>
</evidence>
<dbReference type="InterPro" id="IPR052161">
    <property type="entry name" value="Mycobact_Acyl-CoA_DH"/>
</dbReference>
<evidence type="ECO:0000256" key="3">
    <source>
        <dbReference type="ARBA" id="ARBA00022630"/>
    </source>
</evidence>
<dbReference type="Gene3D" id="1.10.540.10">
    <property type="entry name" value="Acyl-CoA dehydrogenase/oxidase, N-terminal domain"/>
    <property type="match status" value="1"/>
</dbReference>
<dbReference type="GO" id="GO:0005886">
    <property type="term" value="C:plasma membrane"/>
    <property type="evidence" value="ECO:0007669"/>
    <property type="project" value="TreeGrafter"/>
</dbReference>
<dbReference type="Pfam" id="PF02770">
    <property type="entry name" value="Acyl-CoA_dh_M"/>
    <property type="match status" value="1"/>
</dbReference>
<dbReference type="Proteomes" id="UP001149140">
    <property type="component" value="Unassembled WGS sequence"/>
</dbReference>